<dbReference type="EMBL" id="CAGKOT010000008">
    <property type="protein sequence ID" value="CAB5352457.1"/>
    <property type="molecule type" value="Genomic_DNA"/>
</dbReference>
<evidence type="ECO:0000313" key="2">
    <source>
        <dbReference type="Proteomes" id="UP000684084"/>
    </source>
</evidence>
<comment type="caution">
    <text evidence="1">The sequence shown here is derived from an EMBL/GenBank/DDBJ whole genome shotgun (WGS) entry which is preliminary data.</text>
</comment>
<dbReference type="AlphaFoldDB" id="A0A915YXH7"/>
<dbReference type="Proteomes" id="UP000684084">
    <property type="component" value="Unassembled WGS sequence"/>
</dbReference>
<reference evidence="1" key="1">
    <citation type="submission" date="2020-05" db="EMBL/GenBank/DDBJ databases">
        <authorList>
            <person name="Rincon C."/>
            <person name="Sanders R I."/>
            <person name="Robbins C."/>
            <person name="Chaturvedi A."/>
        </authorList>
    </citation>
    <scope>NUCLEOTIDE SEQUENCE</scope>
    <source>
        <strain evidence="1">CHB12</strain>
    </source>
</reference>
<evidence type="ECO:0000313" key="1">
    <source>
        <dbReference type="EMBL" id="CAB5352457.1"/>
    </source>
</evidence>
<organism evidence="1 2">
    <name type="scientific">Rhizophagus irregularis</name>
    <dbReference type="NCBI Taxonomy" id="588596"/>
    <lineage>
        <taxon>Eukaryota</taxon>
        <taxon>Fungi</taxon>
        <taxon>Fungi incertae sedis</taxon>
        <taxon>Mucoromycota</taxon>
        <taxon>Glomeromycotina</taxon>
        <taxon>Glomeromycetes</taxon>
        <taxon>Glomerales</taxon>
        <taxon>Glomeraceae</taxon>
        <taxon>Rhizophagus</taxon>
    </lineage>
</organism>
<name>A0A915YXH7_9GLOM</name>
<accession>A0A915YXH7</accession>
<gene>
    <name evidence="1" type="ORF">CHRIB12_LOCUS5438</name>
</gene>
<sequence>MLFWGSLICCNKSITIRIIRTASDCASYIEGVFFSWRKQLSQIIHCKIGGSYNHWNDWVTLYYDTQLLIYLLSGFTYFSCPPPIIANKVRMSSRKVR</sequence>
<protein>
    <submittedName>
        <fullName evidence="1">Uncharacterized protein</fullName>
    </submittedName>
</protein>
<proteinExistence type="predicted"/>